<name>U9UCF8_RHIID</name>
<dbReference type="AlphaFoldDB" id="U9UCF8"/>
<dbReference type="EMBL" id="KI279582">
    <property type="protein sequence ID" value="ESA18045.1"/>
    <property type="molecule type" value="Genomic_DNA"/>
</dbReference>
<feature type="non-terminal residue" evidence="1">
    <location>
        <position position="1"/>
    </location>
</feature>
<organism evidence="1">
    <name type="scientific">Rhizophagus irregularis (strain DAOM 181602 / DAOM 197198 / MUCL 43194)</name>
    <name type="common">Arbuscular mycorrhizal fungus</name>
    <name type="synonym">Glomus intraradices</name>
    <dbReference type="NCBI Taxonomy" id="747089"/>
    <lineage>
        <taxon>Eukaryota</taxon>
        <taxon>Fungi</taxon>
        <taxon>Fungi incertae sedis</taxon>
        <taxon>Mucoromycota</taxon>
        <taxon>Glomeromycotina</taxon>
        <taxon>Glomeromycetes</taxon>
        <taxon>Glomerales</taxon>
        <taxon>Glomeraceae</taxon>
        <taxon>Rhizophagus</taxon>
    </lineage>
</organism>
<evidence type="ECO:0000313" key="1">
    <source>
        <dbReference type="EMBL" id="ESA18045.1"/>
    </source>
</evidence>
<gene>
    <name evidence="1" type="ORF">GLOINDRAFT_2281</name>
</gene>
<accession>U9UCF8</accession>
<dbReference type="HOGENOM" id="CLU_3093168_0_0_1"/>
<dbReference type="VEuPathDB" id="FungiDB:RhiirFUN_026030"/>
<proteinExistence type="predicted"/>
<sequence>FPSAFDFGLECQVPPSGFNLGFLLQVLSSVELWMQKRILENLLDRVPVTGKL</sequence>
<protein>
    <submittedName>
        <fullName evidence="1">Uncharacterized protein</fullName>
    </submittedName>
</protein>
<reference evidence="1" key="1">
    <citation type="submission" date="2013-07" db="EMBL/GenBank/DDBJ databases">
        <title>The genome of an arbuscular mycorrhizal fungus provides insights into the evolution of the oldest plant symbiosis.</title>
        <authorList>
            <consortium name="DOE Joint Genome Institute"/>
            <person name="Tisserant E."/>
            <person name="Malbreil M."/>
            <person name="Kuo A."/>
            <person name="Kohler A."/>
            <person name="Symeonidi A."/>
            <person name="Balestrini R."/>
            <person name="Charron P."/>
            <person name="Duensing N."/>
            <person name="Frei-dit-Frey N."/>
            <person name="Gianinazzi-Pearson V."/>
            <person name="Gilbert B."/>
            <person name="Handa Y."/>
            <person name="Hijri M."/>
            <person name="Kaul R."/>
            <person name="Kawaguchi M."/>
            <person name="Krajinski F."/>
            <person name="Lammers P."/>
            <person name="Lapierre D."/>
            <person name="Masclaux F.G."/>
            <person name="Murat C."/>
            <person name="Morin E."/>
            <person name="Ndikumana S."/>
            <person name="Pagni M."/>
            <person name="Petitpierre D."/>
            <person name="Requena N."/>
            <person name="Rosikiewicz P."/>
            <person name="Riley R."/>
            <person name="Saito K."/>
            <person name="San Clemente H."/>
            <person name="Shapiro H."/>
            <person name="van Tuinen D."/>
            <person name="Becard G."/>
            <person name="Bonfante P."/>
            <person name="Paszkowski U."/>
            <person name="Shachar-Hill Y."/>
            <person name="Young J.P."/>
            <person name="Sanders I.R."/>
            <person name="Henrissat B."/>
            <person name="Rensing S.A."/>
            <person name="Grigoriev I.V."/>
            <person name="Corradi N."/>
            <person name="Roux C."/>
            <person name="Martin F."/>
        </authorList>
    </citation>
    <scope>NUCLEOTIDE SEQUENCE</scope>
    <source>
        <strain evidence="1">DAOM 197198</strain>
    </source>
</reference>